<dbReference type="Gene3D" id="1.10.150.900">
    <property type="match status" value="1"/>
</dbReference>
<keyword evidence="2" id="KW-0645">Protease</keyword>
<gene>
    <name evidence="7" type="ORF">JW646_17820</name>
</gene>
<evidence type="ECO:0000313" key="8">
    <source>
        <dbReference type="Proteomes" id="UP001198983"/>
    </source>
</evidence>
<reference evidence="7 8" key="1">
    <citation type="journal article" date="2023" name="Int. J. Syst. Evol. Microbiol.">
        <title>Terrisporobacter hibernicus sp. nov., isolated from bovine faeces in Northern Ireland.</title>
        <authorList>
            <person name="Mitchell M."/>
            <person name="Nguyen S.V."/>
            <person name="Connor M."/>
            <person name="Fairley D.J."/>
            <person name="Donoghue O."/>
            <person name="Marshall H."/>
            <person name="Koolman L."/>
            <person name="McMullan G."/>
            <person name="Schaffer K.E."/>
            <person name="McGrath J.W."/>
            <person name="Fanning S."/>
        </authorList>
    </citation>
    <scope>NUCLEOTIDE SEQUENCE [LARGE SCALE GENOMIC DNA]</scope>
    <source>
        <strain evidence="7 8">MCA3</strain>
    </source>
</reference>
<name>A0AAX2ZF43_9FIRM</name>
<dbReference type="KEGG" id="tem:JW646_17820"/>
<keyword evidence="5" id="KW-0862">Zinc</keyword>
<evidence type="ECO:0000259" key="6">
    <source>
        <dbReference type="Pfam" id="PF07687"/>
    </source>
</evidence>
<comment type="similarity">
    <text evidence="1">Belongs to the peptidase M20A family.</text>
</comment>
<keyword evidence="8" id="KW-1185">Reference proteome</keyword>
<feature type="domain" description="Peptidase M20 dimerisation" evidence="6">
    <location>
        <begin position="200"/>
        <end position="342"/>
    </location>
</feature>
<dbReference type="PROSITE" id="PS00758">
    <property type="entry name" value="ARGE_DAPE_CPG2_1"/>
    <property type="match status" value="1"/>
</dbReference>
<dbReference type="GO" id="GO:0008233">
    <property type="term" value="F:peptidase activity"/>
    <property type="evidence" value="ECO:0007669"/>
    <property type="project" value="UniProtKB-KW"/>
</dbReference>
<dbReference type="InterPro" id="IPR011650">
    <property type="entry name" value="Peptidase_M20_dimer"/>
</dbReference>
<dbReference type="Gene3D" id="3.40.630.10">
    <property type="entry name" value="Zn peptidases"/>
    <property type="match status" value="1"/>
</dbReference>
<evidence type="ECO:0000256" key="2">
    <source>
        <dbReference type="ARBA" id="ARBA00022670"/>
    </source>
</evidence>
<dbReference type="InterPro" id="IPR002933">
    <property type="entry name" value="Peptidase_M20"/>
</dbReference>
<dbReference type="PANTHER" id="PTHR45962:SF1">
    <property type="entry name" value="N-FATTY-ACYL-AMINO ACID SYNTHASE_HYDROLASE PM20D1"/>
    <property type="match status" value="1"/>
</dbReference>
<evidence type="ECO:0000256" key="5">
    <source>
        <dbReference type="ARBA" id="ARBA00022833"/>
    </source>
</evidence>
<keyword evidence="4" id="KW-0378">Hydrolase</keyword>
<evidence type="ECO:0000256" key="1">
    <source>
        <dbReference type="ARBA" id="ARBA00006247"/>
    </source>
</evidence>
<dbReference type="InterPro" id="IPR047177">
    <property type="entry name" value="Pept_M20A"/>
</dbReference>
<dbReference type="GO" id="GO:0006508">
    <property type="term" value="P:proteolysis"/>
    <property type="evidence" value="ECO:0007669"/>
    <property type="project" value="UniProtKB-KW"/>
</dbReference>
<protein>
    <submittedName>
        <fullName evidence="7">M20/M25/M40 family metallo-hydrolase</fullName>
    </submittedName>
</protein>
<dbReference type="PANTHER" id="PTHR45962">
    <property type="entry name" value="N-FATTY-ACYL-AMINO ACID SYNTHASE/HYDROLASE PM20D1"/>
    <property type="match status" value="1"/>
</dbReference>
<dbReference type="SUPFAM" id="SSF53187">
    <property type="entry name" value="Zn-dependent exopeptidases"/>
    <property type="match status" value="1"/>
</dbReference>
<organism evidence="7 8">
    <name type="scientific">Terrisporobacter hibernicus</name>
    <dbReference type="NCBI Taxonomy" id="2813371"/>
    <lineage>
        <taxon>Bacteria</taxon>
        <taxon>Bacillati</taxon>
        <taxon>Bacillota</taxon>
        <taxon>Clostridia</taxon>
        <taxon>Peptostreptococcales</taxon>
        <taxon>Peptostreptococcaceae</taxon>
        <taxon>Terrisporobacter</taxon>
    </lineage>
</organism>
<evidence type="ECO:0000256" key="3">
    <source>
        <dbReference type="ARBA" id="ARBA00022723"/>
    </source>
</evidence>
<dbReference type="Pfam" id="PF01546">
    <property type="entry name" value="Peptidase_M20"/>
    <property type="match status" value="1"/>
</dbReference>
<sequence>MEINIEKAAINLSKLIKIESLSNEDFSKIDFQPFFQIKKYLEEFYPKIHEKAHIETIHEGAFLYRIKGEKSEKLPILFMAHMDVVPAAKDTLDKWKHEPFAGIVENDIVWGRGAKDMKSQLIAMFEGTEYILNENKQLDFDIYLSLGFDEEVGGRNGAKYVADYLKEKKIKFAMIIDEGGMISDGILGLKEEIALVGTCEKGYADIKISYNAQGGHSSMPPQSTALGKICEAARKLEQNQMPLKITEPLSEMLTRLSKYTNGISKVALNNNKVFSPILKSILSKSPESNALARTTTALTMAKGAEATNILPNSAYIIVNFRILPGDTLDDLLAHIKNVIGEEFQLEALITKNPSKLSKIDDKFDLVSKSIKLAYENVSEVVPFIMVGGTDSKHFDDLSDHIYKFGPFRCNSEDRKVIHGINEFMTFEDLKIGIEFFYNLINQYNEYLVGNNI</sequence>
<keyword evidence="3" id="KW-0479">Metal-binding</keyword>
<dbReference type="InterPro" id="IPR036264">
    <property type="entry name" value="Bact_exopeptidase_dim_dom"/>
</dbReference>
<dbReference type="EMBL" id="CP081135">
    <property type="protein sequence ID" value="UEL47456.1"/>
    <property type="molecule type" value="Genomic_DNA"/>
</dbReference>
<dbReference type="Proteomes" id="UP001198983">
    <property type="component" value="Chromosome"/>
</dbReference>
<dbReference type="AlphaFoldDB" id="A0AAX2ZF43"/>
<dbReference type="RefSeq" id="WP_228415869.1">
    <property type="nucleotide sequence ID" value="NZ_CP081135.1"/>
</dbReference>
<dbReference type="Gene3D" id="3.30.70.360">
    <property type="match status" value="1"/>
</dbReference>
<proteinExistence type="inferred from homology"/>
<dbReference type="SUPFAM" id="SSF55031">
    <property type="entry name" value="Bacterial exopeptidase dimerisation domain"/>
    <property type="match status" value="1"/>
</dbReference>
<evidence type="ECO:0000313" key="7">
    <source>
        <dbReference type="EMBL" id="UEL47456.1"/>
    </source>
</evidence>
<evidence type="ECO:0000256" key="4">
    <source>
        <dbReference type="ARBA" id="ARBA00022801"/>
    </source>
</evidence>
<dbReference type="InterPro" id="IPR001261">
    <property type="entry name" value="ArgE/DapE_CS"/>
</dbReference>
<dbReference type="GO" id="GO:0046872">
    <property type="term" value="F:metal ion binding"/>
    <property type="evidence" value="ECO:0007669"/>
    <property type="project" value="UniProtKB-KW"/>
</dbReference>
<dbReference type="Pfam" id="PF07687">
    <property type="entry name" value="M20_dimer"/>
    <property type="match status" value="1"/>
</dbReference>
<accession>A0AAX2ZF43</accession>